<dbReference type="PANTHER" id="PTHR12277">
    <property type="entry name" value="ALPHA/BETA HYDROLASE DOMAIN-CONTAINING PROTEIN"/>
    <property type="match status" value="1"/>
</dbReference>
<dbReference type="InterPro" id="IPR029058">
    <property type="entry name" value="AB_hydrolase_fold"/>
</dbReference>
<dbReference type="HOGENOM" id="CLU_029375_1_0_1"/>
<accession>H2ST12</accession>
<dbReference type="GO" id="GO:0006660">
    <property type="term" value="P:phosphatidylserine catabolic process"/>
    <property type="evidence" value="ECO:0007669"/>
    <property type="project" value="TreeGrafter"/>
</dbReference>
<reference evidence="5" key="3">
    <citation type="submission" date="2025-09" db="UniProtKB">
        <authorList>
            <consortium name="Ensembl"/>
        </authorList>
    </citation>
    <scope>IDENTIFICATION</scope>
</reference>
<keyword evidence="3" id="KW-0325">Glycoprotein</keyword>
<sequence>MLWLLVVYVSVPFIVKLCPSIQAKLVFLNFVRVPYFIDLKRPLDLGLNHTHNLYLEPEVGIKIGVWHTVPAHMWREAQGKQGDWYRSMFSWGDSDGAPSEGGMTSDALFMYDWLKHQLDDKTSLYIWGHSLGTGVATNLVRRLCDRGSPPDALILESPFTNIREEARSHPFSTVYRYLPGFDWFFLDAITANNIRFASDENVNHISCPLLILHAEDDNVVPFHLGKKLYLMAAQSKSLSGHKVQFVPFPSSLAYRHKFIYRSPELPNILSDFLSTSH</sequence>
<evidence type="ECO:0000256" key="4">
    <source>
        <dbReference type="SAM" id="SignalP"/>
    </source>
</evidence>
<dbReference type="STRING" id="31033.ENSTRUP00000070516"/>
<keyword evidence="2" id="KW-0443">Lipid metabolism</keyword>
<evidence type="ECO:0000256" key="1">
    <source>
        <dbReference type="ARBA" id="ARBA00022801"/>
    </source>
</evidence>
<evidence type="ECO:0000256" key="3">
    <source>
        <dbReference type="ARBA" id="ARBA00023180"/>
    </source>
</evidence>
<protein>
    <submittedName>
        <fullName evidence="5">Abhydrolase domain containing 12, lysophospholipase</fullName>
    </submittedName>
</protein>
<feature type="signal peptide" evidence="4">
    <location>
        <begin position="1"/>
        <end position="23"/>
    </location>
</feature>
<dbReference type="GO" id="GO:0004622">
    <property type="term" value="F:phosphatidylcholine lysophospholipase activity"/>
    <property type="evidence" value="ECO:0007669"/>
    <property type="project" value="TreeGrafter"/>
</dbReference>
<evidence type="ECO:0000313" key="5">
    <source>
        <dbReference type="Ensembl" id="ENSTRUP00000015549.3"/>
    </source>
</evidence>
<dbReference type="Ensembl" id="ENSTRUT00000015618.3">
    <property type="protein sequence ID" value="ENSTRUP00000015549.3"/>
    <property type="gene ID" value="ENSTRUG00000006368.3"/>
</dbReference>
<keyword evidence="1" id="KW-0378">Hydrolase</keyword>
<dbReference type="GO" id="GO:0047372">
    <property type="term" value="F:monoacylglycerol lipase activity"/>
    <property type="evidence" value="ECO:0007669"/>
    <property type="project" value="TreeGrafter"/>
</dbReference>
<dbReference type="ESTHER" id="takru-h2st11">
    <property type="family name" value="ABHD12-PHARC"/>
</dbReference>
<dbReference type="GO" id="GO:0005789">
    <property type="term" value="C:endoplasmic reticulum membrane"/>
    <property type="evidence" value="ECO:0007669"/>
    <property type="project" value="TreeGrafter"/>
</dbReference>
<evidence type="ECO:0000256" key="2">
    <source>
        <dbReference type="ARBA" id="ARBA00023098"/>
    </source>
</evidence>
<dbReference type="PANTHER" id="PTHR12277:SF61">
    <property type="entry name" value="LYSOPHOSPHATIDYLSERINE LIPASE ABHD12"/>
    <property type="match status" value="1"/>
</dbReference>
<dbReference type="GeneTree" id="ENSGT00940000166409"/>
<dbReference type="Gene3D" id="3.40.50.1820">
    <property type="entry name" value="alpha/beta hydrolase"/>
    <property type="match status" value="1"/>
</dbReference>
<name>H2ST12_TAKRU</name>
<keyword evidence="6" id="KW-1185">Reference proteome</keyword>
<dbReference type="GO" id="GO:0052651">
    <property type="term" value="P:monoacylglycerol catabolic process"/>
    <property type="evidence" value="ECO:0007669"/>
    <property type="project" value="TreeGrafter"/>
</dbReference>
<feature type="chain" id="PRO_5025626056" evidence="4">
    <location>
        <begin position="24"/>
        <end position="277"/>
    </location>
</feature>
<proteinExistence type="predicted"/>
<keyword evidence="4" id="KW-0732">Signal</keyword>
<dbReference type="AlphaFoldDB" id="H2ST12"/>
<dbReference type="SUPFAM" id="SSF53474">
    <property type="entry name" value="alpha/beta-Hydrolases"/>
    <property type="match status" value="1"/>
</dbReference>
<reference evidence="5" key="2">
    <citation type="submission" date="2025-08" db="UniProtKB">
        <authorList>
            <consortium name="Ensembl"/>
        </authorList>
    </citation>
    <scope>IDENTIFICATION</scope>
</reference>
<dbReference type="Proteomes" id="UP000005226">
    <property type="component" value="Chromosome 4"/>
</dbReference>
<organism evidence="5 6">
    <name type="scientific">Takifugu rubripes</name>
    <name type="common">Japanese pufferfish</name>
    <name type="synonym">Fugu rubripes</name>
    <dbReference type="NCBI Taxonomy" id="31033"/>
    <lineage>
        <taxon>Eukaryota</taxon>
        <taxon>Metazoa</taxon>
        <taxon>Chordata</taxon>
        <taxon>Craniata</taxon>
        <taxon>Vertebrata</taxon>
        <taxon>Euteleostomi</taxon>
        <taxon>Actinopterygii</taxon>
        <taxon>Neopterygii</taxon>
        <taxon>Teleostei</taxon>
        <taxon>Neoteleostei</taxon>
        <taxon>Acanthomorphata</taxon>
        <taxon>Eupercaria</taxon>
        <taxon>Tetraodontiformes</taxon>
        <taxon>Tetradontoidea</taxon>
        <taxon>Tetraodontidae</taxon>
        <taxon>Takifugu</taxon>
    </lineage>
</organism>
<gene>
    <name evidence="5" type="primary">abhd12</name>
</gene>
<evidence type="ECO:0000313" key="6">
    <source>
        <dbReference type="Proteomes" id="UP000005226"/>
    </source>
</evidence>
<reference evidence="5 6" key="1">
    <citation type="journal article" date="2011" name="Genome Biol. Evol.">
        <title>Integration of the genetic map and genome assembly of fugu facilitates insights into distinct features of genome evolution in teleosts and mammals.</title>
        <authorList>
            <person name="Kai W."/>
            <person name="Kikuchi K."/>
            <person name="Tohari S."/>
            <person name="Chew A.K."/>
            <person name="Tay A."/>
            <person name="Fujiwara A."/>
            <person name="Hosoya S."/>
            <person name="Suetake H."/>
            <person name="Naruse K."/>
            <person name="Brenner S."/>
            <person name="Suzuki Y."/>
            <person name="Venkatesh B."/>
        </authorList>
    </citation>
    <scope>NUCLEOTIDE SEQUENCE [LARGE SCALE GENOMIC DNA]</scope>
</reference>